<feature type="region of interest" description="Disordered" evidence="1">
    <location>
        <begin position="29"/>
        <end position="48"/>
    </location>
</feature>
<dbReference type="EnsemblPlants" id="OGLUM10G04130.1">
    <property type="protein sequence ID" value="OGLUM10G04130.1"/>
    <property type="gene ID" value="OGLUM10G04130"/>
</dbReference>
<dbReference type="AlphaFoldDB" id="A0A0E0B8G6"/>
<sequence length="475" mass="51490">MSPPRRGRAAHSADAAPPCHHKGWLSVVSHSRRHGGTRKERRGGGGEGTLSLLPDDVLGAILASGFLTAVDVVRCAASCRRWRRVVGTRSAYISRGLPPLGGYLSGLAVGVFTAPIARARRRTPQFVPTAAGALLLGDRRISLVDGIQVDGELLEHARPVASRNGRLVLQLRPTGGDLALCVCNPMTGELTMLPPLSGDDKTRRGWCAYGCALLTGDDFDTPRPPYTSFRLLLLYNHGASTTVLRCYSSSSGRWGKEVDITGVASISGEKMRQIGPAAVRRGGAAFWPLDDGALGVRLDVERPDAMDVHLLPYTSPHYWPEKRLLGVTAADNRLFFVSFGIWEGCLSGAVSYFDIDGDDIGTGRENSDRDGEVLYPMFDIKMRRRHDQSTLKLRWFCEKSGLVLFTLGEGSGYPGTFALDVRSPAVEKAVNGYSVSWRDVHLESPAMVKVADGHSWSSFVGYEMDMATYLAALAA</sequence>
<organism evidence="3">
    <name type="scientific">Oryza glumipatula</name>
    <dbReference type="NCBI Taxonomy" id="40148"/>
    <lineage>
        <taxon>Eukaryota</taxon>
        <taxon>Viridiplantae</taxon>
        <taxon>Streptophyta</taxon>
        <taxon>Embryophyta</taxon>
        <taxon>Tracheophyta</taxon>
        <taxon>Spermatophyta</taxon>
        <taxon>Magnoliopsida</taxon>
        <taxon>Liliopsida</taxon>
        <taxon>Poales</taxon>
        <taxon>Poaceae</taxon>
        <taxon>BOP clade</taxon>
        <taxon>Oryzoideae</taxon>
        <taxon>Oryzeae</taxon>
        <taxon>Oryzinae</taxon>
        <taxon>Oryza</taxon>
    </lineage>
</organism>
<proteinExistence type="predicted"/>
<dbReference type="Gramene" id="OGLUM10G04130.1">
    <property type="protein sequence ID" value="OGLUM10G04130.1"/>
    <property type="gene ID" value="OGLUM10G04130"/>
</dbReference>
<reference evidence="3" key="2">
    <citation type="submission" date="2018-05" db="EMBL/GenBank/DDBJ databases">
        <title>OgluRS3 (Oryza glumaepatula Reference Sequence Version 3).</title>
        <authorList>
            <person name="Zhang J."/>
            <person name="Kudrna D."/>
            <person name="Lee S."/>
            <person name="Talag J."/>
            <person name="Welchert J."/>
            <person name="Wing R.A."/>
        </authorList>
    </citation>
    <scope>NUCLEOTIDE SEQUENCE [LARGE SCALE GENOMIC DNA]</scope>
</reference>
<dbReference type="HOGENOM" id="CLU_049527_0_0_1"/>
<dbReference type="InterPro" id="IPR036047">
    <property type="entry name" value="F-box-like_dom_sf"/>
</dbReference>
<reference evidence="3" key="1">
    <citation type="submission" date="2015-04" db="UniProtKB">
        <authorList>
            <consortium name="EnsemblPlants"/>
        </authorList>
    </citation>
    <scope>IDENTIFICATION</scope>
</reference>
<dbReference type="Pfam" id="PF12937">
    <property type="entry name" value="F-box-like"/>
    <property type="match status" value="1"/>
</dbReference>
<evidence type="ECO:0000313" key="3">
    <source>
        <dbReference type="EnsemblPlants" id="OGLUM10G04130.1"/>
    </source>
</evidence>
<protein>
    <recommendedName>
        <fullName evidence="2">F-box domain-containing protein</fullName>
    </recommendedName>
</protein>
<evidence type="ECO:0000256" key="1">
    <source>
        <dbReference type="SAM" id="MobiDB-lite"/>
    </source>
</evidence>
<dbReference type="Gene3D" id="1.20.1280.50">
    <property type="match status" value="1"/>
</dbReference>
<keyword evidence="4" id="KW-1185">Reference proteome</keyword>
<feature type="domain" description="F-box" evidence="2">
    <location>
        <begin position="51"/>
        <end position="86"/>
    </location>
</feature>
<dbReference type="PANTHER" id="PTHR36140">
    <property type="entry name" value="F-BOX DOMAIN-CONTAINING PROTEIN-RELATED"/>
    <property type="match status" value="1"/>
</dbReference>
<dbReference type="SUPFAM" id="SSF81383">
    <property type="entry name" value="F-box domain"/>
    <property type="match status" value="1"/>
</dbReference>
<name>A0A0E0B8G6_9ORYZ</name>
<dbReference type="CDD" id="cd09917">
    <property type="entry name" value="F-box_SF"/>
    <property type="match status" value="1"/>
</dbReference>
<dbReference type="eggNOG" id="ENOG502R5X7">
    <property type="taxonomic scope" value="Eukaryota"/>
</dbReference>
<dbReference type="Proteomes" id="UP000026961">
    <property type="component" value="Chromosome 10"/>
</dbReference>
<feature type="region of interest" description="Disordered" evidence="1">
    <location>
        <begin position="1"/>
        <end position="21"/>
    </location>
</feature>
<dbReference type="InterPro" id="IPR001810">
    <property type="entry name" value="F-box_dom"/>
</dbReference>
<dbReference type="PANTHER" id="PTHR36140:SF9">
    <property type="entry name" value="F-BOX DOMAIN CONTAINING PROTEIN"/>
    <property type="match status" value="1"/>
</dbReference>
<evidence type="ECO:0000313" key="4">
    <source>
        <dbReference type="Proteomes" id="UP000026961"/>
    </source>
</evidence>
<feature type="compositionally biased region" description="Basic residues" evidence="1">
    <location>
        <begin position="30"/>
        <end position="41"/>
    </location>
</feature>
<evidence type="ECO:0000259" key="2">
    <source>
        <dbReference type="Pfam" id="PF12937"/>
    </source>
</evidence>
<accession>A0A0E0B8G6</accession>